<reference evidence="2" key="1">
    <citation type="journal article" date="2019" name="Int. J. Syst. Evol. Microbiol.">
        <title>The Global Catalogue of Microorganisms (GCM) 10K type strain sequencing project: providing services to taxonomists for standard genome sequencing and annotation.</title>
        <authorList>
            <consortium name="The Broad Institute Genomics Platform"/>
            <consortium name="The Broad Institute Genome Sequencing Center for Infectious Disease"/>
            <person name="Wu L."/>
            <person name="Ma J."/>
        </authorList>
    </citation>
    <scope>NUCLEOTIDE SEQUENCE [LARGE SCALE GENOMIC DNA]</scope>
    <source>
        <strain evidence="2">IBRC-M 10987</strain>
    </source>
</reference>
<evidence type="ECO:0000313" key="1">
    <source>
        <dbReference type="EMBL" id="MFC4098826.1"/>
    </source>
</evidence>
<evidence type="ECO:0000313" key="2">
    <source>
        <dbReference type="Proteomes" id="UP001595715"/>
    </source>
</evidence>
<organism evidence="1 2">
    <name type="scientific">Paenibacillus xanthanilyticus</name>
    <dbReference type="NCBI Taxonomy" id="1783531"/>
    <lineage>
        <taxon>Bacteria</taxon>
        <taxon>Bacillati</taxon>
        <taxon>Bacillota</taxon>
        <taxon>Bacilli</taxon>
        <taxon>Bacillales</taxon>
        <taxon>Paenibacillaceae</taxon>
        <taxon>Paenibacillus</taxon>
    </lineage>
</organism>
<sequence length="764" mass="82951">LAVDEAGNVSVPTSAIAVQDLTAPTVTVATSEDGKLTTTIPLEGGLIWASSSEAGFIYVIPHSYVESARTKEKLESLVLQGHGRKEPYSDADAVFEASDLGIGSFAVLAVDEAGNVSVPTSAIAVQDLTAPTVTYKTSESGEQLAQISLEKDRIWVSSTKPGTVYAVLKDALPVSVTAEALEQLITQEKGLKSTFTSEYVLFKAWDLGEGDHVLYAVDEAGNVSAPSSTIGIEDQFMPEITVWTSEYGTTIPLNGGRIWANSTEAGTIFVIPAWEASPEMTLEALNALVSDEVGYSRPFVEENIVFEASQLGTGEFVLYAVDEALKVSTWSDSIYIEEYEESDVEAPTIEISTSEDAEGQLAERIPMQTGRIYAQSNESGMIYIIPANEEVTSDVSVYELEAIVAGERGLKREFSESDVTFEAMELNAEAYVLFAVDAAGNVSAPSRPITIFYVEPPLHVGEYASDSVEIDNDAMVIHLPAGLTAGQLRLYLQSEVGFDIYEDDDYEASSVEDAALLTEENVVVAESQSVEFVYYLDFHPFVVESAYHDGEAALSPAYLAVDAPLKISFSEILLEYARSQVEEAFIDAVEGRVFDFDWQPVEGGQILTIGLAPLEEGAEDDPGVYFVHSVTAKLIEAPSGDPELLLEADPLDVTITPDLEEDRITLSFEADLSLRLLQTEVLDPTIIEEILVMEGSEPVGALNVTLIERGTAKNELVVFVDNWDELGVENSSFLSLQVRFKPRSIDSVLGNWLSDGYYLYLPLV</sequence>
<name>A0ABV8JYZ0_9BACL</name>
<proteinExistence type="predicted"/>
<gene>
    <name evidence="1" type="ORF">ACFOZ8_04065</name>
</gene>
<comment type="caution">
    <text evidence="1">The sequence shown here is derived from an EMBL/GenBank/DDBJ whole genome shotgun (WGS) entry which is preliminary data.</text>
</comment>
<keyword evidence="2" id="KW-1185">Reference proteome</keyword>
<protein>
    <recommendedName>
        <fullName evidence="3">Copper amine oxidase-like N-terminal domain-containing protein</fullName>
    </recommendedName>
</protein>
<dbReference type="Proteomes" id="UP001595715">
    <property type="component" value="Unassembled WGS sequence"/>
</dbReference>
<dbReference type="RefSeq" id="WP_377717529.1">
    <property type="nucleotide sequence ID" value="NZ_JBHSAM010000013.1"/>
</dbReference>
<dbReference type="EMBL" id="JBHSAM010000013">
    <property type="protein sequence ID" value="MFC4098826.1"/>
    <property type="molecule type" value="Genomic_DNA"/>
</dbReference>
<accession>A0ABV8JYZ0</accession>
<evidence type="ECO:0008006" key="3">
    <source>
        <dbReference type="Google" id="ProtNLM"/>
    </source>
</evidence>
<feature type="non-terminal residue" evidence="1">
    <location>
        <position position="1"/>
    </location>
</feature>